<evidence type="ECO:0000313" key="3">
    <source>
        <dbReference type="Proteomes" id="UP001146351"/>
    </source>
</evidence>
<organism evidence="2 3">
    <name type="scientific">Penicillium capsulatum</name>
    <dbReference type="NCBI Taxonomy" id="69766"/>
    <lineage>
        <taxon>Eukaryota</taxon>
        <taxon>Fungi</taxon>
        <taxon>Dikarya</taxon>
        <taxon>Ascomycota</taxon>
        <taxon>Pezizomycotina</taxon>
        <taxon>Eurotiomycetes</taxon>
        <taxon>Eurotiomycetidae</taxon>
        <taxon>Eurotiales</taxon>
        <taxon>Aspergillaceae</taxon>
        <taxon>Penicillium</taxon>
    </lineage>
</organism>
<gene>
    <name evidence="2" type="ORF">N7492_003276</name>
</gene>
<evidence type="ECO:0000313" key="2">
    <source>
        <dbReference type="EMBL" id="KAJ5180066.1"/>
    </source>
</evidence>
<feature type="signal peptide" evidence="1">
    <location>
        <begin position="1"/>
        <end position="17"/>
    </location>
</feature>
<sequence>MHFQLVSVLALASLSIAATFEYHKQDQCTGPKEFSQDFQEGCHALKADGLMSIGATLGGGQEATLFTDEKCTGDSDRPLGDDGCFPREKLREYPYVKIHATR</sequence>
<protein>
    <submittedName>
        <fullName evidence="2">Uncharacterized protein</fullName>
    </submittedName>
</protein>
<dbReference type="AlphaFoldDB" id="A0A9W9IMT9"/>
<name>A0A9W9IMT9_9EURO</name>
<dbReference type="EMBL" id="JAPQKO010000002">
    <property type="protein sequence ID" value="KAJ5180066.1"/>
    <property type="molecule type" value="Genomic_DNA"/>
</dbReference>
<proteinExistence type="predicted"/>
<reference evidence="2" key="2">
    <citation type="journal article" date="2023" name="IMA Fungus">
        <title>Comparative genomic study of the Penicillium genus elucidates a diverse pangenome and 15 lateral gene transfer events.</title>
        <authorList>
            <person name="Petersen C."/>
            <person name="Sorensen T."/>
            <person name="Nielsen M.R."/>
            <person name="Sondergaard T.E."/>
            <person name="Sorensen J.L."/>
            <person name="Fitzpatrick D.A."/>
            <person name="Frisvad J.C."/>
            <person name="Nielsen K.L."/>
        </authorList>
    </citation>
    <scope>NUCLEOTIDE SEQUENCE</scope>
    <source>
        <strain evidence="2">IBT 21917</strain>
    </source>
</reference>
<comment type="caution">
    <text evidence="2">The sequence shown here is derived from an EMBL/GenBank/DDBJ whole genome shotgun (WGS) entry which is preliminary data.</text>
</comment>
<keyword evidence="3" id="KW-1185">Reference proteome</keyword>
<reference evidence="2" key="1">
    <citation type="submission" date="2022-11" db="EMBL/GenBank/DDBJ databases">
        <authorList>
            <person name="Petersen C."/>
        </authorList>
    </citation>
    <scope>NUCLEOTIDE SEQUENCE</scope>
    <source>
        <strain evidence="2">IBT 21917</strain>
    </source>
</reference>
<feature type="chain" id="PRO_5040905433" evidence="1">
    <location>
        <begin position="18"/>
        <end position="102"/>
    </location>
</feature>
<accession>A0A9W9IMT9</accession>
<keyword evidence="1" id="KW-0732">Signal</keyword>
<dbReference type="Proteomes" id="UP001146351">
    <property type="component" value="Unassembled WGS sequence"/>
</dbReference>
<evidence type="ECO:0000256" key="1">
    <source>
        <dbReference type="SAM" id="SignalP"/>
    </source>
</evidence>